<proteinExistence type="predicted"/>
<protein>
    <submittedName>
        <fullName evidence="2">Uncharacterized protein</fullName>
    </submittedName>
</protein>
<feature type="region of interest" description="Disordered" evidence="1">
    <location>
        <begin position="1"/>
        <end position="28"/>
    </location>
</feature>
<reference evidence="2" key="1">
    <citation type="submission" date="2022-02" db="EMBL/GenBank/DDBJ databases">
        <title>Towards deciphering the DNA virus diversity associated with rodent species in the families Cricetidae and Heteromyidae.</title>
        <authorList>
            <person name="Lund M."/>
            <person name="Larsen B.B."/>
            <person name="Gryseels S."/>
            <person name="Kraberger S."/>
            <person name="Rowsey D.M."/>
            <person name="Steger L."/>
            <person name="Yule K.M."/>
            <person name="Upham N.S."/>
            <person name="Worobey M."/>
            <person name="Van Doorslaer K."/>
            <person name="Varsani A."/>
        </authorList>
    </citation>
    <scope>NUCLEOTIDE SEQUENCE</scope>
    <source>
        <strain evidence="2">NeonRodF8_52</strain>
    </source>
</reference>
<feature type="compositionally biased region" description="Basic residues" evidence="1">
    <location>
        <begin position="1"/>
        <end position="20"/>
    </location>
</feature>
<evidence type="ECO:0000313" key="2">
    <source>
        <dbReference type="EMBL" id="UPW41579.1"/>
    </source>
</evidence>
<accession>A0A976R789</accession>
<organism evidence="2">
    <name type="scientific">Peromfec virus RodF8_52</name>
    <dbReference type="NCBI Taxonomy" id="2929381"/>
    <lineage>
        <taxon>Viruses</taxon>
        <taxon>Monodnaviria</taxon>
        <taxon>Sangervirae</taxon>
        <taxon>Phixviricota</taxon>
        <taxon>Malgrandaviricetes</taxon>
        <taxon>Petitvirales</taxon>
        <taxon>Microviridae</taxon>
    </lineage>
</organism>
<dbReference type="EMBL" id="OM869630">
    <property type="protein sequence ID" value="UPW41579.1"/>
    <property type="molecule type" value="Genomic_DNA"/>
</dbReference>
<name>A0A976R789_9VIRU</name>
<evidence type="ECO:0000256" key="1">
    <source>
        <dbReference type="SAM" id="MobiDB-lite"/>
    </source>
</evidence>
<sequence length="28" mass="3465">MAFRRRGRSRRRRGGRRSYRMSRGGIRL</sequence>